<keyword evidence="3" id="KW-1185">Reference proteome</keyword>
<proteinExistence type="predicted"/>
<dbReference type="InterPro" id="IPR011330">
    <property type="entry name" value="Glyco_hydro/deAcase_b/a-brl"/>
</dbReference>
<feature type="domain" description="NodB homology" evidence="1">
    <location>
        <begin position="27"/>
        <end position="144"/>
    </location>
</feature>
<dbReference type="Proteomes" id="UP000520814">
    <property type="component" value="Unassembled WGS sequence"/>
</dbReference>
<dbReference type="Pfam" id="PF01522">
    <property type="entry name" value="Polysacc_deac_1"/>
    <property type="match status" value="1"/>
</dbReference>
<dbReference type="AlphaFoldDB" id="A0A7W9SMS6"/>
<name>A0A7W9SMS6_ARMRO</name>
<dbReference type="SUPFAM" id="SSF88713">
    <property type="entry name" value="Glycoside hydrolase/deacetylase"/>
    <property type="match status" value="1"/>
</dbReference>
<evidence type="ECO:0000313" key="2">
    <source>
        <dbReference type="EMBL" id="MBB6048719.1"/>
    </source>
</evidence>
<dbReference type="RefSeq" id="WP_184192354.1">
    <property type="nucleotide sequence ID" value="NZ_JACHGW010000001.1"/>
</dbReference>
<dbReference type="Gene3D" id="3.20.20.370">
    <property type="entry name" value="Glycoside hydrolase/deacetylase"/>
    <property type="match status" value="1"/>
</dbReference>
<dbReference type="EMBL" id="JACHGW010000001">
    <property type="protein sequence ID" value="MBB6048719.1"/>
    <property type="molecule type" value="Genomic_DNA"/>
</dbReference>
<reference evidence="2 3" key="1">
    <citation type="submission" date="2020-08" db="EMBL/GenBank/DDBJ databases">
        <title>Genomic Encyclopedia of Type Strains, Phase IV (KMG-IV): sequencing the most valuable type-strain genomes for metagenomic binning, comparative biology and taxonomic classification.</title>
        <authorList>
            <person name="Goeker M."/>
        </authorList>
    </citation>
    <scope>NUCLEOTIDE SEQUENCE [LARGE SCALE GENOMIC DNA]</scope>
    <source>
        <strain evidence="2 3">DSM 23562</strain>
    </source>
</reference>
<evidence type="ECO:0000259" key="1">
    <source>
        <dbReference type="Pfam" id="PF01522"/>
    </source>
</evidence>
<organism evidence="2 3">
    <name type="scientific">Armatimonas rosea</name>
    <dbReference type="NCBI Taxonomy" id="685828"/>
    <lineage>
        <taxon>Bacteria</taxon>
        <taxon>Bacillati</taxon>
        <taxon>Armatimonadota</taxon>
        <taxon>Armatimonadia</taxon>
        <taxon>Armatimonadales</taxon>
        <taxon>Armatimonadaceae</taxon>
        <taxon>Armatimonas</taxon>
    </lineage>
</organism>
<sequence length="282" mass="32457">MICLTGDLHHTSLQTGNQKHCDITELQVAQRYLKMLEEANVKVTFFISGKCFAEEWDDVKPLVGSELVELGGHNYDCFQCQLFHRACKKLLGSYNGPLWWQTRDAQKTIDIIQKKTGQRISCWRNHMYMHGPHTEKALAACGIQVCSDGVKKDSHGPEQHPDGIYNLPINILPDHEHLYHAERTPEWVDWWVKRYNWSDDFGPQSYYVEEWTEHVLEGLRQNEAAGKTSTLIIHPITLYLCDKLKSFEQILEYIASRQTIHVREQLPTPASATTKPTLARAA</sequence>
<accession>A0A7W9SMS6</accession>
<protein>
    <recommendedName>
        <fullName evidence="1">NodB homology domain-containing protein</fullName>
    </recommendedName>
</protein>
<gene>
    <name evidence="2" type="ORF">HNQ39_000481</name>
</gene>
<dbReference type="GO" id="GO:0016810">
    <property type="term" value="F:hydrolase activity, acting on carbon-nitrogen (but not peptide) bonds"/>
    <property type="evidence" value="ECO:0007669"/>
    <property type="project" value="InterPro"/>
</dbReference>
<dbReference type="InterPro" id="IPR002509">
    <property type="entry name" value="NODB_dom"/>
</dbReference>
<comment type="caution">
    <text evidence="2">The sequence shown here is derived from an EMBL/GenBank/DDBJ whole genome shotgun (WGS) entry which is preliminary data.</text>
</comment>
<dbReference type="GO" id="GO:0005975">
    <property type="term" value="P:carbohydrate metabolic process"/>
    <property type="evidence" value="ECO:0007669"/>
    <property type="project" value="InterPro"/>
</dbReference>
<evidence type="ECO:0000313" key="3">
    <source>
        <dbReference type="Proteomes" id="UP000520814"/>
    </source>
</evidence>